<dbReference type="AlphaFoldDB" id="A0A1Y2DQG2"/>
<feature type="region of interest" description="Disordered" evidence="2">
    <location>
        <begin position="838"/>
        <end position="888"/>
    </location>
</feature>
<gene>
    <name evidence="3" type="ORF">BCR38DRAFT_411362</name>
</gene>
<dbReference type="GeneID" id="63774781"/>
<evidence type="ECO:0000256" key="1">
    <source>
        <dbReference type="SAM" id="Coils"/>
    </source>
</evidence>
<dbReference type="InParanoid" id="A0A1Y2DQG2"/>
<reference evidence="3 4" key="1">
    <citation type="submission" date="2016-07" db="EMBL/GenBank/DDBJ databases">
        <title>Pervasive Adenine N6-methylation of Active Genes in Fungi.</title>
        <authorList>
            <consortium name="DOE Joint Genome Institute"/>
            <person name="Mondo S.J."/>
            <person name="Dannebaum R.O."/>
            <person name="Kuo R.C."/>
            <person name="Labutti K."/>
            <person name="Haridas S."/>
            <person name="Kuo A."/>
            <person name="Salamov A."/>
            <person name="Ahrendt S.R."/>
            <person name="Lipzen A."/>
            <person name="Sullivan W."/>
            <person name="Andreopoulos W.B."/>
            <person name="Clum A."/>
            <person name="Lindquist E."/>
            <person name="Daum C."/>
            <person name="Ramamoorthy G.K."/>
            <person name="Gryganskyi A."/>
            <person name="Culley D."/>
            <person name="Magnuson J.K."/>
            <person name="James T.Y."/>
            <person name="O'Malley M.A."/>
            <person name="Stajich J.E."/>
            <person name="Spatafora J.W."/>
            <person name="Visel A."/>
            <person name="Grigoriev I.V."/>
        </authorList>
    </citation>
    <scope>NUCLEOTIDE SEQUENCE [LARGE SCALE GENOMIC DNA]</scope>
    <source>
        <strain evidence="3 4">CBS 129021</strain>
    </source>
</reference>
<protein>
    <submittedName>
        <fullName evidence="3">Uncharacterized protein</fullName>
    </submittedName>
</protein>
<feature type="region of interest" description="Disordered" evidence="2">
    <location>
        <begin position="916"/>
        <end position="962"/>
    </location>
</feature>
<keyword evidence="4" id="KW-1185">Reference proteome</keyword>
<feature type="compositionally biased region" description="Polar residues" evidence="2">
    <location>
        <begin position="848"/>
        <end position="861"/>
    </location>
</feature>
<dbReference type="EMBL" id="MCFJ01000010">
    <property type="protein sequence ID" value="ORY61490.1"/>
    <property type="molecule type" value="Genomic_DNA"/>
</dbReference>
<feature type="region of interest" description="Disordered" evidence="2">
    <location>
        <begin position="666"/>
        <end position="693"/>
    </location>
</feature>
<evidence type="ECO:0000313" key="4">
    <source>
        <dbReference type="Proteomes" id="UP000193689"/>
    </source>
</evidence>
<sequence>MAESELQYIETMQAYMKVWREEREHLQAQHQSEISSHQESFAREKRKLIEEFQFKTLDPDDDGQSLLEDLNEKMQKIKEAHESQIRVLKARHEVKEKDHLVAFRSGLPIHGGVAVSPATGSLQPFSTSTANSIPGASESYAKACMIPVPKQTEQDEPRLTRATPTVRWDVVPSTEATAQLRPQNGFAFQSVKPVSCKVSREVADNGERLLIQFQNKPATQKRKATEDAPVAKKARLESPGHAANTPNSLSEQSIPPNDSNAATPTTEQPSPPPPQRTISIEEVRRNGPEKGIWDTIVEWPPKSGKHYILFCEEHQVWMKQNAIAAAAKHLNGRFHNYPNRSFDPAVEALGYLVIGCTHQLAILHNEQVKMAYANGYQPKNGINKNCKHSKKPPTDSQSMVVKKPQPVNKSAKVPPKLSSKPRRFGDGITNPKTYHVYFGLWTETCTMYPVMILGWDNWRPGGIKSSLFKSGLLNEPAQLPECYIYRHDRIVDWAPGYEDGGDYVTLREFPVYYFDQGRSVGWIPASHLTKFPLYQTELPKKTAYRWSWVRDFILEREGEYKTWAEREAARIENRLAPWNPAGHVPSPRCITSDGQFAGHEEDSNFDPTDDEDEYLKEPAFEGDISSDDDYPGEHKIDREGDLDMEDLGEDIGSVDKAFLTYHTRSHTKPGTTFSRPVIRNEDSPSTVTPSKPYLKTDLEGLKAAESLPQSGCFASELPRPPADRDAKSATESPTVQHASGVAKINKPQVKTVPLTSNGPKRRPDRKGPLNVMPSESAKEDPAAHQNTAVAKSDRLSSLPNSERENNRYGQTINGTAGERAAPMGDCKAAEHHWIQSHALSHSPHSHPQCTQLSDVGQATDTASHRRGEKSNFSSTKAKTSSPLNSPIRLSGITSARASMPAGVPEPSISQDISAKVNESHRYPQARKTVPELAPVSKHPSTPADRPGITCSDVGNASSVGTPKSTAKRIWMITKADYAVQARATEIRRADSLSADLEAPNAPANVAPSPATLISSASGLTAITLPSAPATQHAPTDAVSTRTPLSETTVPAVAQTPNHELSYCKIGSNAWERASPKDTCLQLYKSPDGRTMRAHGGPVDLEIDPKALGTVWWETIQCAPDKFSRLTLNFKAAGLEDAVIVFDRSPGSRLSVGKIQTRDFVRWLQWQNRDLKVHPPKLST</sequence>
<name>A0A1Y2DQG2_9PEZI</name>
<feature type="region of interest" description="Disordered" evidence="2">
    <location>
        <begin position="707"/>
        <end position="824"/>
    </location>
</feature>
<dbReference type="Proteomes" id="UP000193689">
    <property type="component" value="Unassembled WGS sequence"/>
</dbReference>
<feature type="compositionally biased region" description="Polar residues" evidence="2">
    <location>
        <begin position="870"/>
        <end position="884"/>
    </location>
</feature>
<evidence type="ECO:0000313" key="3">
    <source>
        <dbReference type="EMBL" id="ORY61490.1"/>
    </source>
</evidence>
<feature type="compositionally biased region" description="Polar residues" evidence="2">
    <location>
        <begin position="784"/>
        <end position="800"/>
    </location>
</feature>
<organism evidence="3 4">
    <name type="scientific">Pseudomassariella vexata</name>
    <dbReference type="NCBI Taxonomy" id="1141098"/>
    <lineage>
        <taxon>Eukaryota</taxon>
        <taxon>Fungi</taxon>
        <taxon>Dikarya</taxon>
        <taxon>Ascomycota</taxon>
        <taxon>Pezizomycotina</taxon>
        <taxon>Sordariomycetes</taxon>
        <taxon>Xylariomycetidae</taxon>
        <taxon>Amphisphaeriales</taxon>
        <taxon>Pseudomassariaceae</taxon>
        <taxon>Pseudomassariella</taxon>
    </lineage>
</organism>
<evidence type="ECO:0000256" key="2">
    <source>
        <dbReference type="SAM" id="MobiDB-lite"/>
    </source>
</evidence>
<dbReference type="OrthoDB" id="4835412at2759"/>
<feature type="compositionally biased region" description="Polar residues" evidence="2">
    <location>
        <begin position="952"/>
        <end position="962"/>
    </location>
</feature>
<keyword evidence="1" id="KW-0175">Coiled coil</keyword>
<comment type="caution">
    <text evidence="3">The sequence shown here is derived from an EMBL/GenBank/DDBJ whole genome shotgun (WGS) entry which is preliminary data.</text>
</comment>
<feature type="region of interest" description="Disordered" evidence="2">
    <location>
        <begin position="213"/>
        <end position="285"/>
    </location>
</feature>
<accession>A0A1Y2DQG2</accession>
<feature type="compositionally biased region" description="Low complexity" evidence="2">
    <location>
        <begin position="838"/>
        <end position="847"/>
    </location>
</feature>
<feature type="compositionally biased region" description="Polar residues" evidence="2">
    <location>
        <begin position="244"/>
        <end position="262"/>
    </location>
</feature>
<dbReference type="RefSeq" id="XP_040713567.1">
    <property type="nucleotide sequence ID" value="XM_040858569.1"/>
</dbReference>
<proteinExistence type="predicted"/>
<feature type="compositionally biased region" description="Basic and acidic residues" evidence="2">
    <location>
        <begin position="223"/>
        <end position="238"/>
    </location>
</feature>
<feature type="coiled-coil region" evidence="1">
    <location>
        <begin position="67"/>
        <end position="98"/>
    </location>
</feature>
<feature type="region of interest" description="Disordered" evidence="2">
    <location>
        <begin position="1028"/>
        <end position="1048"/>
    </location>
</feature>
<dbReference type="STRING" id="1141098.A0A1Y2DQG2"/>
<feature type="region of interest" description="Disordered" evidence="2">
    <location>
        <begin position="382"/>
        <end position="424"/>
    </location>
</feature>